<evidence type="ECO:0000259" key="3">
    <source>
        <dbReference type="Pfam" id="PF04389"/>
    </source>
</evidence>
<comment type="caution">
    <text evidence="4">The sequence shown here is derived from an EMBL/GenBank/DDBJ whole genome shotgun (WGS) entry which is preliminary data.</text>
</comment>
<dbReference type="InterPro" id="IPR046450">
    <property type="entry name" value="PA_dom_sf"/>
</dbReference>
<dbReference type="Gene3D" id="3.50.30.30">
    <property type="match status" value="1"/>
</dbReference>
<dbReference type="PANTHER" id="PTHR12147:SF26">
    <property type="entry name" value="PEPTIDASE M28 DOMAIN-CONTAINING PROTEIN"/>
    <property type="match status" value="1"/>
</dbReference>
<dbReference type="InterPro" id="IPR045175">
    <property type="entry name" value="M28_fam"/>
</dbReference>
<dbReference type="Pfam" id="PF04389">
    <property type="entry name" value="Peptidase_M28"/>
    <property type="match status" value="1"/>
</dbReference>
<dbReference type="Pfam" id="PF02225">
    <property type="entry name" value="PA"/>
    <property type="match status" value="1"/>
</dbReference>
<dbReference type="PANTHER" id="PTHR12147">
    <property type="entry name" value="METALLOPEPTIDASE M28 FAMILY MEMBER"/>
    <property type="match status" value="1"/>
</dbReference>
<dbReference type="EMBL" id="JBHTGP010000013">
    <property type="protein sequence ID" value="MFD0688421.1"/>
    <property type="molecule type" value="Genomic_DNA"/>
</dbReference>
<feature type="domain" description="Peptidase M28" evidence="3">
    <location>
        <begin position="255"/>
        <end position="472"/>
    </location>
</feature>
<dbReference type="InterPro" id="IPR003137">
    <property type="entry name" value="PA_domain"/>
</dbReference>
<dbReference type="RefSeq" id="WP_242619511.1">
    <property type="nucleotide sequence ID" value="NZ_CAACUY010000130.1"/>
</dbReference>
<evidence type="ECO:0000256" key="1">
    <source>
        <dbReference type="SAM" id="MobiDB-lite"/>
    </source>
</evidence>
<evidence type="ECO:0000313" key="4">
    <source>
        <dbReference type="EMBL" id="MFD0688421.1"/>
    </source>
</evidence>
<gene>
    <name evidence="4" type="ORF">ACFQZM_28265</name>
</gene>
<reference evidence="5" key="1">
    <citation type="journal article" date="2019" name="Int. J. Syst. Evol. Microbiol.">
        <title>The Global Catalogue of Microorganisms (GCM) 10K type strain sequencing project: providing services to taxonomists for standard genome sequencing and annotation.</title>
        <authorList>
            <consortium name="The Broad Institute Genomics Platform"/>
            <consortium name="The Broad Institute Genome Sequencing Center for Infectious Disease"/>
            <person name="Wu L."/>
            <person name="Ma J."/>
        </authorList>
    </citation>
    <scope>NUCLEOTIDE SEQUENCE [LARGE SCALE GENOMIC DNA]</scope>
    <source>
        <strain evidence="5">JCM 9371</strain>
    </source>
</reference>
<dbReference type="SUPFAM" id="SSF52025">
    <property type="entry name" value="PA domain"/>
    <property type="match status" value="1"/>
</dbReference>
<organism evidence="4 5">
    <name type="scientific">Actinomadura fibrosa</name>
    <dbReference type="NCBI Taxonomy" id="111802"/>
    <lineage>
        <taxon>Bacteria</taxon>
        <taxon>Bacillati</taxon>
        <taxon>Actinomycetota</taxon>
        <taxon>Actinomycetes</taxon>
        <taxon>Streptosporangiales</taxon>
        <taxon>Thermomonosporaceae</taxon>
        <taxon>Actinomadura</taxon>
    </lineage>
</organism>
<proteinExistence type="predicted"/>
<keyword evidence="5" id="KW-1185">Reference proteome</keyword>
<protein>
    <submittedName>
        <fullName evidence="4">M20/M25/M40 family metallo-hydrolase</fullName>
    </submittedName>
</protein>
<dbReference type="SUPFAM" id="SSF53187">
    <property type="entry name" value="Zn-dependent exopeptidases"/>
    <property type="match status" value="1"/>
</dbReference>
<dbReference type="Gene3D" id="3.40.630.10">
    <property type="entry name" value="Zn peptidases"/>
    <property type="match status" value="1"/>
</dbReference>
<evidence type="ECO:0000259" key="2">
    <source>
        <dbReference type="Pfam" id="PF02225"/>
    </source>
</evidence>
<feature type="region of interest" description="Disordered" evidence="1">
    <location>
        <begin position="488"/>
        <end position="507"/>
    </location>
</feature>
<name>A0ABW2XVW8_9ACTN</name>
<accession>A0ABW2XVW8</accession>
<feature type="domain" description="PA" evidence="2">
    <location>
        <begin position="137"/>
        <end position="229"/>
    </location>
</feature>
<dbReference type="InterPro" id="IPR007484">
    <property type="entry name" value="Peptidase_M28"/>
</dbReference>
<dbReference type="Proteomes" id="UP001597063">
    <property type="component" value="Unassembled WGS sequence"/>
</dbReference>
<sequence length="507" mass="52844">MRQLLMAAAGSSAAMALSAVPPPGATAIEPPGAAVAGPDLAQAVTLADLRRHLTAFQEIADYNGGNRAAGKPGFDVSVKYVAGQLREAGLLPSVQEFTFPHWRERSAAALAQTAPRTAAYKREHDFLSMVYSGSGDVTAPVTAVDIPSSGAGTSGCEATDFTGFPKWSIALVQRGSCTFQTKASNARAAGASAVLIYNRRGEKGPIAGSVERPQRLPVLGTSNRVGAELVKAARHGGVTVRVRTKTVQGMKRAANVIAETAQGRADNVVLLGAHLDSVAAGPGINDNATGSAALLAVAREIGALGADLRNKVRFAWWGAEEDGLRGSEHYVRSLTGAERSRIALNLNFDMLGSVNGTRGVYDGDRSRGSGTKPPAGSAAIEKLFRDYFASRRLPVTDTPFNGRSDYGPFIAEGIPAGGIATGAEGRKTAAEATAFGGRAGRAYDPCYHAKCDRLRNVDLALLDGNADAVAHVTQRLAASTLPVNGQARAFSARPSAPPEWQGPHLIR</sequence>
<evidence type="ECO:0000313" key="5">
    <source>
        <dbReference type="Proteomes" id="UP001597063"/>
    </source>
</evidence>